<reference evidence="2 3" key="1">
    <citation type="submission" date="2020-08" db="EMBL/GenBank/DDBJ databases">
        <title>The Agave Microbiome: Exploring the role of microbial communities in plant adaptations to desert environments.</title>
        <authorList>
            <person name="Partida-Martinez L.P."/>
        </authorList>
    </citation>
    <scope>NUCLEOTIDE SEQUENCE [LARGE SCALE GENOMIC DNA]</scope>
    <source>
        <strain evidence="2 3">AS2.23</strain>
    </source>
</reference>
<name>A0A7W4XXD8_KINRA</name>
<evidence type="ECO:0000313" key="3">
    <source>
        <dbReference type="Proteomes" id="UP000533269"/>
    </source>
</evidence>
<organism evidence="2 3">
    <name type="scientific">Kineococcus radiotolerans</name>
    <dbReference type="NCBI Taxonomy" id="131568"/>
    <lineage>
        <taxon>Bacteria</taxon>
        <taxon>Bacillati</taxon>
        <taxon>Actinomycetota</taxon>
        <taxon>Actinomycetes</taxon>
        <taxon>Kineosporiales</taxon>
        <taxon>Kineosporiaceae</taxon>
        <taxon>Kineococcus</taxon>
    </lineage>
</organism>
<dbReference type="SMART" id="SM00710">
    <property type="entry name" value="PbH1"/>
    <property type="match status" value="7"/>
</dbReference>
<dbReference type="InterPro" id="IPR011050">
    <property type="entry name" value="Pectin_lyase_fold/virulence"/>
</dbReference>
<dbReference type="PROSITE" id="PS51318">
    <property type="entry name" value="TAT"/>
    <property type="match status" value="1"/>
</dbReference>
<dbReference type="SUPFAM" id="SSF51126">
    <property type="entry name" value="Pectin lyase-like"/>
    <property type="match status" value="1"/>
</dbReference>
<dbReference type="InterPro" id="IPR006626">
    <property type="entry name" value="PbH1"/>
</dbReference>
<proteinExistence type="predicted"/>
<gene>
    <name evidence="2" type="ORF">FHR75_002826</name>
</gene>
<evidence type="ECO:0000256" key="1">
    <source>
        <dbReference type="SAM" id="SignalP"/>
    </source>
</evidence>
<dbReference type="Proteomes" id="UP000533269">
    <property type="component" value="Unassembled WGS sequence"/>
</dbReference>
<reference evidence="2 3" key="2">
    <citation type="submission" date="2020-08" db="EMBL/GenBank/DDBJ databases">
        <authorList>
            <person name="Partida-Martinez L."/>
            <person name="Huntemann M."/>
            <person name="Clum A."/>
            <person name="Wang J."/>
            <person name="Palaniappan K."/>
            <person name="Ritter S."/>
            <person name="Chen I.-M."/>
            <person name="Stamatis D."/>
            <person name="Reddy T."/>
            <person name="O'Malley R."/>
            <person name="Daum C."/>
            <person name="Shapiro N."/>
            <person name="Ivanova N."/>
            <person name="Kyrpides N."/>
            <person name="Woyke T."/>
        </authorList>
    </citation>
    <scope>NUCLEOTIDE SEQUENCE [LARGE SCALE GENOMIC DNA]</scope>
    <source>
        <strain evidence="2 3">AS2.23</strain>
    </source>
</reference>
<dbReference type="InterPro" id="IPR006311">
    <property type="entry name" value="TAT_signal"/>
</dbReference>
<dbReference type="RefSeq" id="WP_183391909.1">
    <property type="nucleotide sequence ID" value="NZ_JACHVY010000002.1"/>
</dbReference>
<dbReference type="Gene3D" id="2.160.20.10">
    <property type="entry name" value="Single-stranded right-handed beta-helix, Pectin lyase-like"/>
    <property type="match status" value="1"/>
</dbReference>
<comment type="caution">
    <text evidence="2">The sequence shown here is derived from an EMBL/GenBank/DDBJ whole genome shotgun (WGS) entry which is preliminary data.</text>
</comment>
<protein>
    <recommendedName>
        <fullName evidence="4">Right handed beta helix domain-containing protein</fullName>
    </recommendedName>
</protein>
<dbReference type="EMBL" id="JACHVY010000002">
    <property type="protein sequence ID" value="MBB2902011.1"/>
    <property type="molecule type" value="Genomic_DNA"/>
</dbReference>
<evidence type="ECO:0000313" key="2">
    <source>
        <dbReference type="EMBL" id="MBB2902011.1"/>
    </source>
</evidence>
<sequence length="401" mass="41844">MFTTRRTWRSALAVLGAAAVIASAPAPALAASSAPWIAYGGTSVNNARVPAGPVELTTRSPRAFDTLTYVVDGRVVSAPATATQLPDGDWSATARADLSGFAGRVSVTARLTSGRSSSSIAKSVRVVDPASTLGNGSAGTITRPSRVARAQFGDGRPGALTTGLRGGSPRTVLTGDQTITRKGTVLDGVQIEGCLVVKADDVVVRNSRIVCHRPGRQLAVNVADGTRNLVIEDSEIDATGTDVGIGWGNYTLRRVNLHGSADGARWGTKVTIEDSWIHDMSREDGLHSDAMQTTSASDVVIRHNTLDPSNHGDPLNAAIMIGTETGQRSLKNVRIEGNYLGGGAYTVNIRSDANIAGLVLKDNVFEDNSRYGAVVAPTGKDIVFAGNVMGWTGKAISVDAR</sequence>
<feature type="chain" id="PRO_5030684709" description="Right handed beta helix domain-containing protein" evidence="1">
    <location>
        <begin position="31"/>
        <end position="401"/>
    </location>
</feature>
<accession>A0A7W4XXD8</accession>
<dbReference type="InterPro" id="IPR012334">
    <property type="entry name" value="Pectin_lyas_fold"/>
</dbReference>
<dbReference type="AlphaFoldDB" id="A0A7W4XXD8"/>
<keyword evidence="1" id="KW-0732">Signal</keyword>
<feature type="signal peptide" evidence="1">
    <location>
        <begin position="1"/>
        <end position="30"/>
    </location>
</feature>
<evidence type="ECO:0008006" key="4">
    <source>
        <dbReference type="Google" id="ProtNLM"/>
    </source>
</evidence>